<proteinExistence type="predicted"/>
<gene>
    <name evidence="2" type="ORF">B0A55_02574</name>
</gene>
<dbReference type="InterPro" id="IPR029069">
    <property type="entry name" value="HotDog_dom_sf"/>
</dbReference>
<dbReference type="CDD" id="cd03443">
    <property type="entry name" value="PaaI_thioesterase"/>
    <property type="match status" value="1"/>
</dbReference>
<dbReference type="InterPro" id="IPR052061">
    <property type="entry name" value="PTE-AB_protein"/>
</dbReference>
<dbReference type="Pfam" id="PF03061">
    <property type="entry name" value="4HBT"/>
    <property type="match status" value="1"/>
</dbReference>
<dbReference type="PANTHER" id="PTHR47260">
    <property type="entry name" value="UPF0644 PROTEIN PB2B4.06"/>
    <property type="match status" value="1"/>
</dbReference>
<sequence>MAPEDSKAAFLRIPWAAALLNRPNVVCRVPGSRQPKQSLEDSLFAEILKTPRTISSCVAFYAKPSDTDANIAEVSTLIAMGDGMNGHPNILHGGIVASILDEAMGILQSVNHERDHMTKVGKGLAQGELPPQGFGSFTANLEIKYLKPVHTPDSLLVTARYSKREGRKEWIHAKIKQHVSHGEDDYGEEIVCATGDALFVEPRASKL</sequence>
<reference evidence="2 3" key="1">
    <citation type="submission" date="2017-03" db="EMBL/GenBank/DDBJ databases">
        <title>Genomes of endolithic fungi from Antarctica.</title>
        <authorList>
            <person name="Coleine C."/>
            <person name="Masonjones S."/>
            <person name="Stajich J.E."/>
        </authorList>
    </citation>
    <scope>NUCLEOTIDE SEQUENCE [LARGE SCALE GENOMIC DNA]</scope>
    <source>
        <strain evidence="2 3">CCFEE 5184</strain>
    </source>
</reference>
<dbReference type="Proteomes" id="UP000309340">
    <property type="component" value="Unassembled WGS sequence"/>
</dbReference>
<evidence type="ECO:0000259" key="1">
    <source>
        <dbReference type="Pfam" id="PF03061"/>
    </source>
</evidence>
<dbReference type="PANTHER" id="PTHR47260:SF6">
    <property type="entry name" value="THIOESTERASE DOMAIN-CONTAINING PROTEIN"/>
    <property type="match status" value="1"/>
</dbReference>
<dbReference type="STRING" id="329884.A0A4V5NIK7"/>
<protein>
    <recommendedName>
        <fullName evidence="1">Thioesterase domain-containing protein</fullName>
    </recommendedName>
</protein>
<accession>A0A4V5NIK7</accession>
<organism evidence="2 3">
    <name type="scientific">Friedmanniomyces simplex</name>
    <dbReference type="NCBI Taxonomy" id="329884"/>
    <lineage>
        <taxon>Eukaryota</taxon>
        <taxon>Fungi</taxon>
        <taxon>Dikarya</taxon>
        <taxon>Ascomycota</taxon>
        <taxon>Pezizomycotina</taxon>
        <taxon>Dothideomycetes</taxon>
        <taxon>Dothideomycetidae</taxon>
        <taxon>Mycosphaerellales</taxon>
        <taxon>Teratosphaeriaceae</taxon>
        <taxon>Friedmanniomyces</taxon>
    </lineage>
</organism>
<keyword evidence="3" id="KW-1185">Reference proteome</keyword>
<feature type="domain" description="Thioesterase" evidence="1">
    <location>
        <begin position="89"/>
        <end position="165"/>
    </location>
</feature>
<dbReference type="OrthoDB" id="506431at2759"/>
<dbReference type="Gene3D" id="3.10.129.10">
    <property type="entry name" value="Hotdog Thioesterase"/>
    <property type="match status" value="1"/>
</dbReference>
<dbReference type="EMBL" id="NAJQ01000143">
    <property type="protein sequence ID" value="TKA77219.1"/>
    <property type="molecule type" value="Genomic_DNA"/>
</dbReference>
<name>A0A4V5NIK7_9PEZI</name>
<dbReference type="InterPro" id="IPR006683">
    <property type="entry name" value="Thioestr_dom"/>
</dbReference>
<dbReference type="AlphaFoldDB" id="A0A4V5NIK7"/>
<dbReference type="SUPFAM" id="SSF54637">
    <property type="entry name" value="Thioesterase/thiol ester dehydrase-isomerase"/>
    <property type="match status" value="1"/>
</dbReference>
<evidence type="ECO:0000313" key="2">
    <source>
        <dbReference type="EMBL" id="TKA77219.1"/>
    </source>
</evidence>
<evidence type="ECO:0000313" key="3">
    <source>
        <dbReference type="Proteomes" id="UP000309340"/>
    </source>
</evidence>
<comment type="caution">
    <text evidence="2">The sequence shown here is derived from an EMBL/GenBank/DDBJ whole genome shotgun (WGS) entry which is preliminary data.</text>
</comment>